<keyword evidence="4" id="KW-0234">DNA repair</keyword>
<dbReference type="InterPro" id="IPR002099">
    <property type="entry name" value="MutL/Mlh/PMS"/>
</dbReference>
<dbReference type="GO" id="GO:0006298">
    <property type="term" value="P:mismatch repair"/>
    <property type="evidence" value="ECO:0007669"/>
    <property type="project" value="InterPro"/>
</dbReference>
<dbReference type="GO" id="GO:0140664">
    <property type="term" value="F:ATP-dependent DNA damage sensor activity"/>
    <property type="evidence" value="ECO:0007669"/>
    <property type="project" value="InterPro"/>
</dbReference>
<evidence type="ECO:0000313" key="7">
    <source>
        <dbReference type="Proteomes" id="UP000823889"/>
    </source>
</evidence>
<dbReference type="InterPro" id="IPR038973">
    <property type="entry name" value="MutL/Mlh/Pms-like"/>
</dbReference>
<keyword evidence="6" id="KW-0378">Hydrolase</keyword>
<dbReference type="NCBIfam" id="TIGR00585">
    <property type="entry name" value="mutl"/>
    <property type="match status" value="1"/>
</dbReference>
<dbReference type="InterPro" id="IPR013507">
    <property type="entry name" value="DNA_mismatch_S5_2-like"/>
</dbReference>
<feature type="domain" description="DNA mismatch repair protein S5" evidence="5">
    <location>
        <begin position="207"/>
        <end position="299"/>
    </location>
</feature>
<dbReference type="InterPro" id="IPR014762">
    <property type="entry name" value="DNA_mismatch_repair_CS"/>
</dbReference>
<name>A0A9D2RFF1_9BURK</name>
<evidence type="ECO:0000256" key="3">
    <source>
        <dbReference type="ARBA" id="ARBA00022763"/>
    </source>
</evidence>
<keyword evidence="3" id="KW-0227">DNA damage</keyword>
<accession>A0A9D2RFF1</accession>
<evidence type="ECO:0000256" key="4">
    <source>
        <dbReference type="ARBA" id="ARBA00023204"/>
    </source>
</evidence>
<protein>
    <recommendedName>
        <fullName evidence="2">DNA mismatch repair protein MutL</fullName>
    </recommendedName>
</protein>
<dbReference type="GO" id="GO:0032300">
    <property type="term" value="C:mismatch repair complex"/>
    <property type="evidence" value="ECO:0007669"/>
    <property type="project" value="InterPro"/>
</dbReference>
<proteinExistence type="inferred from homology"/>
<dbReference type="FunFam" id="3.30.565.10:FF:000003">
    <property type="entry name" value="DNA mismatch repair endonuclease MutL"/>
    <property type="match status" value="1"/>
</dbReference>
<dbReference type="SUPFAM" id="SSF54211">
    <property type="entry name" value="Ribosomal protein S5 domain 2-like"/>
    <property type="match status" value="1"/>
</dbReference>
<dbReference type="PROSITE" id="PS00058">
    <property type="entry name" value="DNA_MISMATCH_REPAIR_1"/>
    <property type="match status" value="1"/>
</dbReference>
<dbReference type="Gene3D" id="3.30.565.10">
    <property type="entry name" value="Histidine kinase-like ATPase, C-terminal domain"/>
    <property type="match status" value="1"/>
</dbReference>
<dbReference type="InterPro" id="IPR014721">
    <property type="entry name" value="Ribsml_uS5_D2-typ_fold_subgr"/>
</dbReference>
<dbReference type="SMART" id="SM01340">
    <property type="entry name" value="DNA_mis_repair"/>
    <property type="match status" value="1"/>
</dbReference>
<dbReference type="Pfam" id="PF01119">
    <property type="entry name" value="DNA_mis_repair"/>
    <property type="match status" value="1"/>
</dbReference>
<gene>
    <name evidence="6" type="primary">mutL</name>
    <name evidence="6" type="ORF">H9906_00175</name>
</gene>
<dbReference type="CDD" id="cd16926">
    <property type="entry name" value="HATPase_MutL-MLH-PMS-like"/>
    <property type="match status" value="1"/>
</dbReference>
<evidence type="ECO:0000256" key="2">
    <source>
        <dbReference type="ARBA" id="ARBA00021975"/>
    </source>
</evidence>
<dbReference type="GO" id="GO:0005524">
    <property type="term" value="F:ATP binding"/>
    <property type="evidence" value="ECO:0007669"/>
    <property type="project" value="InterPro"/>
</dbReference>
<comment type="caution">
    <text evidence="6">The sequence shown here is derived from an EMBL/GenBank/DDBJ whole genome shotgun (WGS) entry which is preliminary data.</text>
</comment>
<dbReference type="Proteomes" id="UP000823889">
    <property type="component" value="Unassembled WGS sequence"/>
</dbReference>
<keyword evidence="6" id="KW-0255">Endonuclease</keyword>
<dbReference type="PANTHER" id="PTHR10073">
    <property type="entry name" value="DNA MISMATCH REPAIR PROTEIN MLH, PMS, MUTL"/>
    <property type="match status" value="1"/>
</dbReference>
<dbReference type="GO" id="GO:0016887">
    <property type="term" value="F:ATP hydrolysis activity"/>
    <property type="evidence" value="ECO:0007669"/>
    <property type="project" value="InterPro"/>
</dbReference>
<evidence type="ECO:0000313" key="6">
    <source>
        <dbReference type="EMBL" id="HJD43432.1"/>
    </source>
</evidence>
<comment type="similarity">
    <text evidence="1">Belongs to the DNA mismatch repair MutL/HexB family.</text>
</comment>
<sequence>MRQPIAQLPDLLVSQIAAGEVIERPASVLKELLENALDAGASAIEVRLEGGGIRRIMVTDDGHGIPAAELALAFTQHATSKIRNLEELEAVGSMGFRGEALASIASVAHTTLRSRTAEADHAWELLGARREQPQAASGEVGTTVDVRQLFDHIPARRKFMRTEQTEFGHCVTALERIALAQPEINFRLFHNGNAIKNWRRGPITQRVLDVLGQEFLTQSVPVEAQHEHIALNGLIIRPAFARARPKAQFLFVNGRFVRDRTILRALKDAYRDVLHGDRQPGYILYLDLEPSSVDVNVHP</sequence>
<organism evidence="6 7">
    <name type="scientific">Candidatus Paenalcaligenes intestinipullorum</name>
    <dbReference type="NCBI Taxonomy" id="2838718"/>
    <lineage>
        <taxon>Bacteria</taxon>
        <taxon>Pseudomonadati</taxon>
        <taxon>Pseudomonadota</taxon>
        <taxon>Betaproteobacteria</taxon>
        <taxon>Burkholderiales</taxon>
        <taxon>Alcaligenaceae</taxon>
        <taxon>Paenalcaligenes</taxon>
    </lineage>
</organism>
<dbReference type="Gene3D" id="3.30.230.10">
    <property type="match status" value="1"/>
</dbReference>
<dbReference type="Pfam" id="PF13589">
    <property type="entry name" value="HATPase_c_3"/>
    <property type="match status" value="1"/>
</dbReference>
<dbReference type="GO" id="GO:0030983">
    <property type="term" value="F:mismatched DNA binding"/>
    <property type="evidence" value="ECO:0007669"/>
    <property type="project" value="InterPro"/>
</dbReference>
<dbReference type="SUPFAM" id="SSF55874">
    <property type="entry name" value="ATPase domain of HSP90 chaperone/DNA topoisomerase II/histidine kinase"/>
    <property type="match status" value="1"/>
</dbReference>
<dbReference type="GO" id="GO:0004519">
    <property type="term" value="F:endonuclease activity"/>
    <property type="evidence" value="ECO:0007669"/>
    <property type="project" value="UniProtKB-KW"/>
</dbReference>
<dbReference type="AlphaFoldDB" id="A0A9D2RFF1"/>
<dbReference type="EMBL" id="DWUQ01000003">
    <property type="protein sequence ID" value="HJD43432.1"/>
    <property type="molecule type" value="Genomic_DNA"/>
</dbReference>
<reference evidence="6" key="2">
    <citation type="submission" date="2021-04" db="EMBL/GenBank/DDBJ databases">
        <authorList>
            <person name="Gilroy R."/>
        </authorList>
    </citation>
    <scope>NUCLEOTIDE SEQUENCE</scope>
    <source>
        <strain evidence="6">9264</strain>
    </source>
</reference>
<evidence type="ECO:0000259" key="5">
    <source>
        <dbReference type="SMART" id="SM01340"/>
    </source>
</evidence>
<dbReference type="InterPro" id="IPR036890">
    <property type="entry name" value="HATPase_C_sf"/>
</dbReference>
<dbReference type="InterPro" id="IPR020568">
    <property type="entry name" value="Ribosomal_Su5_D2-typ_SF"/>
</dbReference>
<feature type="non-terminal residue" evidence="6">
    <location>
        <position position="299"/>
    </location>
</feature>
<reference evidence="6" key="1">
    <citation type="journal article" date="2021" name="PeerJ">
        <title>Extensive microbial diversity within the chicken gut microbiome revealed by metagenomics and culture.</title>
        <authorList>
            <person name="Gilroy R."/>
            <person name="Ravi A."/>
            <person name="Getino M."/>
            <person name="Pursley I."/>
            <person name="Horton D.L."/>
            <person name="Alikhan N.F."/>
            <person name="Baker D."/>
            <person name="Gharbi K."/>
            <person name="Hall N."/>
            <person name="Watson M."/>
            <person name="Adriaenssens E.M."/>
            <person name="Foster-Nyarko E."/>
            <person name="Jarju S."/>
            <person name="Secka A."/>
            <person name="Antonio M."/>
            <person name="Oren A."/>
            <person name="Chaudhuri R.R."/>
            <person name="La Ragione R."/>
            <person name="Hildebrand F."/>
            <person name="Pallen M.J."/>
        </authorList>
    </citation>
    <scope>NUCLEOTIDE SEQUENCE</scope>
    <source>
        <strain evidence="6">9264</strain>
    </source>
</reference>
<evidence type="ECO:0000256" key="1">
    <source>
        <dbReference type="ARBA" id="ARBA00006082"/>
    </source>
</evidence>
<keyword evidence="6" id="KW-0540">Nuclease</keyword>
<dbReference type="PANTHER" id="PTHR10073:SF12">
    <property type="entry name" value="DNA MISMATCH REPAIR PROTEIN MLH1"/>
    <property type="match status" value="1"/>
</dbReference>